<dbReference type="Gene3D" id="1.20.1250.20">
    <property type="entry name" value="MFS general substrate transporter like domains"/>
    <property type="match status" value="1"/>
</dbReference>
<feature type="transmembrane region" description="Helical" evidence="5">
    <location>
        <begin position="313"/>
        <end position="334"/>
    </location>
</feature>
<gene>
    <name evidence="7" type="ORF">TSTA_021170</name>
</gene>
<evidence type="ECO:0000313" key="7">
    <source>
        <dbReference type="EMBL" id="EED17056.1"/>
    </source>
</evidence>
<feature type="transmembrane region" description="Helical" evidence="5">
    <location>
        <begin position="72"/>
        <end position="89"/>
    </location>
</feature>
<feature type="transmembrane region" description="Helical" evidence="5">
    <location>
        <begin position="101"/>
        <end position="119"/>
    </location>
</feature>
<dbReference type="GeneID" id="8109374"/>
<evidence type="ECO:0000256" key="4">
    <source>
        <dbReference type="ARBA" id="ARBA00023136"/>
    </source>
</evidence>
<dbReference type="PANTHER" id="PTHR23502:SF22">
    <property type="entry name" value="MAJOR FACILITATOR SUPERFAMILY (MFS) PROFILE DOMAIN-CONTAINING PROTEIN"/>
    <property type="match status" value="1"/>
</dbReference>
<evidence type="ECO:0000256" key="5">
    <source>
        <dbReference type="SAM" id="Phobius"/>
    </source>
</evidence>
<dbReference type="OMA" id="HALWIPS"/>
<reference evidence="8" key="1">
    <citation type="journal article" date="2015" name="Genome Announc.">
        <title>Genome sequence of the AIDS-associated pathogen Penicillium marneffei (ATCC18224) and its near taxonomic relative Talaromyces stipitatus (ATCC10500).</title>
        <authorList>
            <person name="Nierman W.C."/>
            <person name="Fedorova-Abrams N.D."/>
            <person name="Andrianopoulos A."/>
        </authorList>
    </citation>
    <scope>NUCLEOTIDE SEQUENCE [LARGE SCALE GENOMIC DNA]</scope>
    <source>
        <strain evidence="8">ATCC 10500 / CBS 375.48 / QM 6759 / NRRL 1006</strain>
    </source>
</reference>
<sequence>MERQPKMRGDIILVPQPSDDSADPLNWSQRKKYMTLGIVSLAAFTSHCAALANQQGISPQAKLYHKSLNDMADTVATAIAGMVAGPLVLVPLTHIFGCCSILLWSMVASTCGSIWSALMTKPNQYVAFTISRLSVGLFSATPTVLGPQMLVDIFFLHERGTVFNTFMVWSTFGVIIGPTLGGFIVAHAPWPWEFWWTVVLQGAVVLLAFVFLEETGFTRENGKVYPRRPSAFIHNRVATYFPGTQVAHVGGLQEALHSAWAQVLIGITPVTILVGIFLFGLSGWFVSFNTLLSVFLQNPVAAGGYGFSTQQNAAFTFTMWIGAAVAQFWGDFFNDRIPLYFVARNSGTWKPEYRLHSLWIPSFLVTPIALGIVGTTLKYHLHYIVLAGGAFLITFASVCTNPVAINYLVECFMNYPTEVNCILAVYRLSLGLGIPFFVRVWVANVGVGWVFGTMAILALILFIPIIILMLYGPTLRQMGFAKLRGDEEGAQVMRKDETA</sequence>
<dbReference type="VEuPathDB" id="FungiDB:TSTA_021170"/>
<dbReference type="PhylomeDB" id="B8MFR6"/>
<feature type="transmembrane region" description="Helical" evidence="5">
    <location>
        <begin position="166"/>
        <end position="188"/>
    </location>
</feature>
<feature type="transmembrane region" description="Helical" evidence="5">
    <location>
        <begin position="125"/>
        <end position="145"/>
    </location>
</feature>
<dbReference type="GO" id="GO:0022857">
    <property type="term" value="F:transmembrane transporter activity"/>
    <property type="evidence" value="ECO:0007669"/>
    <property type="project" value="InterPro"/>
</dbReference>
<dbReference type="OrthoDB" id="2533084at2759"/>
<protein>
    <recommendedName>
        <fullName evidence="6">Major facilitator superfamily (MFS) profile domain-containing protein</fullName>
    </recommendedName>
</protein>
<accession>B8MFR6</accession>
<keyword evidence="2 5" id="KW-0812">Transmembrane</keyword>
<keyword evidence="3 5" id="KW-1133">Transmembrane helix</keyword>
<dbReference type="InterPro" id="IPR011701">
    <property type="entry name" value="MFS"/>
</dbReference>
<dbReference type="STRING" id="441959.B8MFR6"/>
<dbReference type="PANTHER" id="PTHR23502">
    <property type="entry name" value="MAJOR FACILITATOR SUPERFAMILY"/>
    <property type="match status" value="1"/>
</dbReference>
<dbReference type="HOGENOM" id="CLU_008455_13_8_1"/>
<feature type="transmembrane region" description="Helical" evidence="5">
    <location>
        <begin position="383"/>
        <end position="409"/>
    </location>
</feature>
<keyword evidence="4 5" id="KW-0472">Membrane</keyword>
<dbReference type="RefSeq" id="XP_002484290.1">
    <property type="nucleotide sequence ID" value="XM_002484245.1"/>
</dbReference>
<dbReference type="PROSITE" id="PS50850">
    <property type="entry name" value="MFS"/>
    <property type="match status" value="1"/>
</dbReference>
<feature type="transmembrane region" description="Helical" evidence="5">
    <location>
        <begin position="33"/>
        <end position="52"/>
    </location>
</feature>
<dbReference type="InterPro" id="IPR036259">
    <property type="entry name" value="MFS_trans_sf"/>
</dbReference>
<feature type="domain" description="Major facilitator superfamily (MFS) profile" evidence="6">
    <location>
        <begin position="35"/>
        <end position="476"/>
    </location>
</feature>
<dbReference type="Pfam" id="PF07690">
    <property type="entry name" value="MFS_1"/>
    <property type="match status" value="1"/>
</dbReference>
<name>B8MFR6_TALSN</name>
<organism evidence="7 8">
    <name type="scientific">Talaromyces stipitatus (strain ATCC 10500 / CBS 375.48 / QM 6759 / NRRL 1006)</name>
    <name type="common">Penicillium stipitatum</name>
    <dbReference type="NCBI Taxonomy" id="441959"/>
    <lineage>
        <taxon>Eukaryota</taxon>
        <taxon>Fungi</taxon>
        <taxon>Dikarya</taxon>
        <taxon>Ascomycota</taxon>
        <taxon>Pezizomycotina</taxon>
        <taxon>Eurotiomycetes</taxon>
        <taxon>Eurotiomycetidae</taxon>
        <taxon>Eurotiales</taxon>
        <taxon>Trichocomaceae</taxon>
        <taxon>Talaromyces</taxon>
        <taxon>Talaromyces sect. Talaromyces</taxon>
    </lineage>
</organism>
<feature type="transmembrane region" description="Helical" evidence="5">
    <location>
        <begin position="194"/>
        <end position="212"/>
    </location>
</feature>
<feature type="transmembrane region" description="Helical" evidence="5">
    <location>
        <begin position="355"/>
        <end position="377"/>
    </location>
</feature>
<dbReference type="AlphaFoldDB" id="B8MFR6"/>
<dbReference type="EMBL" id="EQ962656">
    <property type="protein sequence ID" value="EED17056.1"/>
    <property type="molecule type" value="Genomic_DNA"/>
</dbReference>
<dbReference type="InterPro" id="IPR020846">
    <property type="entry name" value="MFS_dom"/>
</dbReference>
<proteinExistence type="predicted"/>
<keyword evidence="8" id="KW-1185">Reference proteome</keyword>
<feature type="transmembrane region" description="Helical" evidence="5">
    <location>
        <begin position="448"/>
        <end position="472"/>
    </location>
</feature>
<evidence type="ECO:0000259" key="6">
    <source>
        <dbReference type="PROSITE" id="PS50850"/>
    </source>
</evidence>
<dbReference type="GO" id="GO:0005886">
    <property type="term" value="C:plasma membrane"/>
    <property type="evidence" value="ECO:0007669"/>
    <property type="project" value="TreeGrafter"/>
</dbReference>
<dbReference type="SUPFAM" id="SSF103473">
    <property type="entry name" value="MFS general substrate transporter"/>
    <property type="match status" value="1"/>
</dbReference>
<comment type="subcellular location">
    <subcellularLocation>
        <location evidence="1">Membrane</location>
        <topology evidence="1">Multi-pass membrane protein</topology>
    </subcellularLocation>
</comment>
<dbReference type="InParanoid" id="B8MFR6"/>
<evidence type="ECO:0000256" key="1">
    <source>
        <dbReference type="ARBA" id="ARBA00004141"/>
    </source>
</evidence>
<feature type="transmembrane region" description="Helical" evidence="5">
    <location>
        <begin position="263"/>
        <end position="286"/>
    </location>
</feature>
<feature type="transmembrane region" description="Helical" evidence="5">
    <location>
        <begin position="421"/>
        <end position="442"/>
    </location>
</feature>
<evidence type="ECO:0000313" key="8">
    <source>
        <dbReference type="Proteomes" id="UP000001745"/>
    </source>
</evidence>
<dbReference type="Proteomes" id="UP000001745">
    <property type="component" value="Unassembled WGS sequence"/>
</dbReference>
<evidence type="ECO:0000256" key="2">
    <source>
        <dbReference type="ARBA" id="ARBA00022692"/>
    </source>
</evidence>
<evidence type="ECO:0000256" key="3">
    <source>
        <dbReference type="ARBA" id="ARBA00022989"/>
    </source>
</evidence>
<dbReference type="eggNOG" id="KOG0255">
    <property type="taxonomic scope" value="Eukaryota"/>
</dbReference>